<evidence type="ECO:0000259" key="1">
    <source>
        <dbReference type="PROSITE" id="PS50112"/>
    </source>
</evidence>
<dbReference type="GO" id="GO:0006355">
    <property type="term" value="P:regulation of DNA-templated transcription"/>
    <property type="evidence" value="ECO:0007669"/>
    <property type="project" value="InterPro"/>
</dbReference>
<dbReference type="SMART" id="SM00091">
    <property type="entry name" value="PAS"/>
    <property type="match status" value="1"/>
</dbReference>
<dbReference type="EMBL" id="JAGSOI010000089">
    <property type="protein sequence ID" value="MCM1987904.1"/>
    <property type="molecule type" value="Genomic_DNA"/>
</dbReference>
<keyword evidence="3" id="KW-1185">Reference proteome</keyword>
<evidence type="ECO:0000313" key="2">
    <source>
        <dbReference type="EMBL" id="MCM1987904.1"/>
    </source>
</evidence>
<sequence length="225" mass="25174">MSVLSIEKGLLESEEIYKALFEGTAEGILVADIETKEFLFANPAMCKMLGYTEEELMQKSVLDIHKKNDLKCAISEFESQARGEKTLSASRPCLRKDGTTLYADINTTNVLINGRECYVSFFTDITERKEVEERLKWEFTVNKALAELANALIDPKEIIENISNMVLDIAKDLTKSKHGFVSTIDPETGASVSRSLIEMMDVCQVSLENKRIAFPIGEDGVYPSL</sequence>
<dbReference type="SUPFAM" id="SSF55785">
    <property type="entry name" value="PYP-like sensor domain (PAS domain)"/>
    <property type="match status" value="1"/>
</dbReference>
<dbReference type="InterPro" id="IPR013767">
    <property type="entry name" value="PAS_fold"/>
</dbReference>
<reference evidence="2" key="2">
    <citation type="submission" date="2021-04" db="EMBL/GenBank/DDBJ databases">
        <authorList>
            <person name="Dong X."/>
        </authorList>
    </citation>
    <scope>NUCLEOTIDE SEQUENCE</scope>
    <source>
        <strain evidence="2">LLY</strain>
    </source>
</reference>
<dbReference type="InterPro" id="IPR052155">
    <property type="entry name" value="Biofilm_reg_signaling"/>
</dbReference>
<reference evidence="2" key="1">
    <citation type="journal article" date="2021" name="mSystems">
        <title>Bacteria and Archaea Synergistically Convert Glycine Betaine to Biogenic Methane in the Formosa Cold Seep of the South China Sea.</title>
        <authorList>
            <person name="Li L."/>
            <person name="Zhang W."/>
            <person name="Zhang S."/>
            <person name="Song L."/>
            <person name="Sun Q."/>
            <person name="Zhang H."/>
            <person name="Xiang H."/>
            <person name="Dong X."/>
        </authorList>
    </citation>
    <scope>NUCLEOTIDE SEQUENCE</scope>
    <source>
        <strain evidence="2">LLY</strain>
    </source>
</reference>
<dbReference type="Pfam" id="PF00989">
    <property type="entry name" value="PAS"/>
    <property type="match status" value="1"/>
</dbReference>
<dbReference type="PROSITE" id="PS50112">
    <property type="entry name" value="PAS"/>
    <property type="match status" value="1"/>
</dbReference>
<dbReference type="PANTHER" id="PTHR44757:SF2">
    <property type="entry name" value="BIOFILM ARCHITECTURE MAINTENANCE PROTEIN MBAA"/>
    <property type="match status" value="1"/>
</dbReference>
<proteinExistence type="predicted"/>
<protein>
    <submittedName>
        <fullName evidence="2">PAS domain S-box protein</fullName>
    </submittedName>
</protein>
<organism evidence="2 3">
    <name type="scientific">Methanococcoides seepicolus</name>
    <dbReference type="NCBI Taxonomy" id="2828780"/>
    <lineage>
        <taxon>Archaea</taxon>
        <taxon>Methanobacteriati</taxon>
        <taxon>Methanobacteriota</taxon>
        <taxon>Stenosarchaea group</taxon>
        <taxon>Methanomicrobia</taxon>
        <taxon>Methanosarcinales</taxon>
        <taxon>Methanosarcinaceae</taxon>
        <taxon>Methanococcoides</taxon>
    </lineage>
</organism>
<dbReference type="NCBIfam" id="TIGR00229">
    <property type="entry name" value="sensory_box"/>
    <property type="match status" value="1"/>
</dbReference>
<dbReference type="Gene3D" id="3.30.450.20">
    <property type="entry name" value="PAS domain"/>
    <property type="match status" value="1"/>
</dbReference>
<dbReference type="PANTHER" id="PTHR44757">
    <property type="entry name" value="DIGUANYLATE CYCLASE DGCP"/>
    <property type="match status" value="1"/>
</dbReference>
<dbReference type="AlphaFoldDB" id="A0A9E4ZKE1"/>
<dbReference type="RefSeq" id="WP_250869280.1">
    <property type="nucleotide sequence ID" value="NZ_JAGSOI010000089.1"/>
</dbReference>
<gene>
    <name evidence="2" type="ORF">KDK67_13125</name>
</gene>
<feature type="domain" description="PAS" evidence="1">
    <location>
        <begin position="13"/>
        <end position="84"/>
    </location>
</feature>
<evidence type="ECO:0000313" key="3">
    <source>
        <dbReference type="Proteomes" id="UP001056766"/>
    </source>
</evidence>
<comment type="caution">
    <text evidence="2">The sequence shown here is derived from an EMBL/GenBank/DDBJ whole genome shotgun (WGS) entry which is preliminary data.</text>
</comment>
<name>A0A9E4ZKE1_9EURY</name>
<dbReference type="InterPro" id="IPR000014">
    <property type="entry name" value="PAS"/>
</dbReference>
<dbReference type="Proteomes" id="UP001056766">
    <property type="component" value="Unassembled WGS sequence"/>
</dbReference>
<accession>A0A9E4ZKE1</accession>
<dbReference type="InterPro" id="IPR035965">
    <property type="entry name" value="PAS-like_dom_sf"/>
</dbReference>
<dbReference type="CDD" id="cd00130">
    <property type="entry name" value="PAS"/>
    <property type="match status" value="1"/>
</dbReference>